<accession>A0A7M5X1C1</accession>
<dbReference type="GO" id="GO:0005829">
    <property type="term" value="C:cytosol"/>
    <property type="evidence" value="ECO:0007669"/>
    <property type="project" value="TreeGrafter"/>
</dbReference>
<dbReference type="PANTHER" id="PTHR46403:SF1">
    <property type="entry name" value="TP53-REGULATED INHIBITOR OF APOPTOSIS 1"/>
    <property type="match status" value="1"/>
</dbReference>
<keyword evidence="6" id="KW-1185">Reference proteome</keyword>
<dbReference type="InterPro" id="IPR007918">
    <property type="entry name" value="MDM35_apoptosis"/>
</dbReference>
<dbReference type="AlphaFoldDB" id="A0A7M5X1C1"/>
<reference evidence="5" key="1">
    <citation type="submission" date="2021-01" db="UniProtKB">
        <authorList>
            <consortium name="EnsemblMetazoa"/>
        </authorList>
    </citation>
    <scope>IDENTIFICATION</scope>
</reference>
<dbReference type="Pfam" id="PF05347">
    <property type="entry name" value="Complex1_LYR"/>
    <property type="match status" value="1"/>
</dbReference>
<evidence type="ECO:0000313" key="5">
    <source>
        <dbReference type="EnsemblMetazoa" id="CLYHEMP015518.1"/>
    </source>
</evidence>
<dbReference type="Proteomes" id="UP000594262">
    <property type="component" value="Unplaced"/>
</dbReference>
<dbReference type="GO" id="GO:0045332">
    <property type="term" value="P:phospholipid translocation"/>
    <property type="evidence" value="ECO:0007669"/>
    <property type="project" value="TreeGrafter"/>
</dbReference>
<evidence type="ECO:0000313" key="6">
    <source>
        <dbReference type="Proteomes" id="UP000594262"/>
    </source>
</evidence>
<proteinExistence type="inferred from homology"/>
<sequence>MGRIPKKTLTLEQFILRQQVISLYRDFMRVTRHLPEADRQETRKWIRDDFKQNMHLQDEMDSIDKTCTPLKQQYDQCFNKWYSEKFLTGQWTQKDGAEPCIELFTQYKACVTKSLKEKNIELDEVMKRILGTEEEKKPPESN</sequence>
<dbReference type="InterPro" id="IPR045293">
    <property type="entry name" value="Complex1_LYR_LYRM2"/>
</dbReference>
<dbReference type="Pfam" id="PF05254">
    <property type="entry name" value="UPF0203"/>
    <property type="match status" value="1"/>
</dbReference>
<evidence type="ECO:0000256" key="3">
    <source>
        <dbReference type="ARBA" id="ARBA00023706"/>
    </source>
</evidence>
<dbReference type="PROSITE" id="PS51808">
    <property type="entry name" value="CHCH"/>
    <property type="match status" value="1"/>
</dbReference>
<dbReference type="OrthoDB" id="19091at2759"/>
<dbReference type="GO" id="GO:0005758">
    <property type="term" value="C:mitochondrial intermembrane space"/>
    <property type="evidence" value="ECO:0007669"/>
    <property type="project" value="TreeGrafter"/>
</dbReference>
<dbReference type="GO" id="GO:1990050">
    <property type="term" value="F:phosphatidic acid transfer activity"/>
    <property type="evidence" value="ECO:0007669"/>
    <property type="project" value="TreeGrafter"/>
</dbReference>
<evidence type="ECO:0000256" key="2">
    <source>
        <dbReference type="ARBA" id="ARBA00023157"/>
    </source>
</evidence>
<dbReference type="InterPro" id="IPR008011">
    <property type="entry name" value="Complex1_LYR_dom"/>
</dbReference>
<organism evidence="5 6">
    <name type="scientific">Clytia hemisphaerica</name>
    <dbReference type="NCBI Taxonomy" id="252671"/>
    <lineage>
        <taxon>Eukaryota</taxon>
        <taxon>Metazoa</taxon>
        <taxon>Cnidaria</taxon>
        <taxon>Hydrozoa</taxon>
        <taxon>Hydroidolina</taxon>
        <taxon>Leptothecata</taxon>
        <taxon>Obeliida</taxon>
        <taxon>Clytiidae</taxon>
        <taxon>Clytia</taxon>
    </lineage>
</organism>
<comment type="catalytic activity">
    <reaction evidence="3">
        <text>a 1,2-diacyl-sn-glycero-3-phosphate(in) = a 1,2-diacyl-sn-glycero-3-phosphate(out)</text>
        <dbReference type="Rhea" id="RHEA:36435"/>
        <dbReference type="ChEBI" id="CHEBI:58608"/>
    </reaction>
</comment>
<dbReference type="GO" id="GO:0005634">
    <property type="term" value="C:nucleus"/>
    <property type="evidence" value="ECO:0007669"/>
    <property type="project" value="TreeGrafter"/>
</dbReference>
<protein>
    <recommendedName>
        <fullName evidence="4">Complex 1 LYR protein domain-containing protein</fullName>
    </recommendedName>
</protein>
<dbReference type="CDD" id="cd20262">
    <property type="entry name" value="Complex1_LYR_LYRM2"/>
    <property type="match status" value="1"/>
</dbReference>
<comment type="similarity">
    <text evidence="1">Belongs to the TRIAP1/MDM35 family.</text>
</comment>
<dbReference type="EnsemblMetazoa" id="CLYHEMT015518.1">
    <property type="protein sequence ID" value="CLYHEMP015518.1"/>
    <property type="gene ID" value="CLYHEMG015518"/>
</dbReference>
<name>A0A7M5X1C1_9CNID</name>
<feature type="domain" description="Complex 1 LYR protein" evidence="4">
    <location>
        <begin position="18"/>
        <end position="59"/>
    </location>
</feature>
<keyword evidence="2" id="KW-1015">Disulfide bond</keyword>
<evidence type="ECO:0000259" key="4">
    <source>
        <dbReference type="Pfam" id="PF05347"/>
    </source>
</evidence>
<dbReference type="PANTHER" id="PTHR46403">
    <property type="entry name" value="TP53-REGULATED INHIBITOR OF APOPTOSIS 1"/>
    <property type="match status" value="1"/>
</dbReference>
<evidence type="ECO:0000256" key="1">
    <source>
        <dbReference type="ARBA" id="ARBA00006196"/>
    </source>
</evidence>